<reference evidence="1" key="1">
    <citation type="submission" date="2024-03" db="EMBL/GenBank/DDBJ databases">
        <title>WGS assembly of Saponaria officinalis var. Norfolk2.</title>
        <authorList>
            <person name="Jenkins J."/>
            <person name="Shu S."/>
            <person name="Grimwood J."/>
            <person name="Barry K."/>
            <person name="Goodstein D."/>
            <person name="Schmutz J."/>
            <person name="Leebens-Mack J."/>
            <person name="Osbourn A."/>
        </authorList>
    </citation>
    <scope>NUCLEOTIDE SEQUENCE [LARGE SCALE GENOMIC DNA]</scope>
    <source>
        <strain evidence="1">JIC</strain>
    </source>
</reference>
<dbReference type="PANTHER" id="PTHR33401">
    <property type="entry name" value="LIGHT-HARVESTING COMPLEX-LIKE PROTEIN OHP2, CHLOROPLASTIC"/>
    <property type="match status" value="1"/>
</dbReference>
<sequence>MRILLCKIQCPFICFYKPSSHIYHPGPLKLENVPHAQREISQTCDVSVDAVVRESTEPEPAQMKKVQWLDFLGKDLAEIQEFESRSDHKSIAMSGRFCFLSCLDLFPWS</sequence>
<name>A0AAW1ISE8_SAPOF</name>
<evidence type="ECO:0000313" key="2">
    <source>
        <dbReference type="Proteomes" id="UP001443914"/>
    </source>
</evidence>
<comment type="caution">
    <text evidence="1">The sequence shown here is derived from an EMBL/GenBank/DDBJ whole genome shotgun (WGS) entry which is preliminary data.</text>
</comment>
<dbReference type="PANTHER" id="PTHR33401:SF19">
    <property type="entry name" value="(RAPE) HYPOTHETICAL PROTEIN"/>
    <property type="match status" value="1"/>
</dbReference>
<dbReference type="Proteomes" id="UP001443914">
    <property type="component" value="Unassembled WGS sequence"/>
</dbReference>
<dbReference type="AlphaFoldDB" id="A0AAW1ISE8"/>
<evidence type="ECO:0000313" key="1">
    <source>
        <dbReference type="EMBL" id="KAK9692431.1"/>
    </source>
</evidence>
<keyword evidence="2" id="KW-1185">Reference proteome</keyword>
<proteinExistence type="predicted"/>
<dbReference type="EMBL" id="JBDFQZ010000009">
    <property type="protein sequence ID" value="KAK9692431.1"/>
    <property type="molecule type" value="Genomic_DNA"/>
</dbReference>
<organism evidence="1 2">
    <name type="scientific">Saponaria officinalis</name>
    <name type="common">Common soapwort</name>
    <name type="synonym">Lychnis saponaria</name>
    <dbReference type="NCBI Taxonomy" id="3572"/>
    <lineage>
        <taxon>Eukaryota</taxon>
        <taxon>Viridiplantae</taxon>
        <taxon>Streptophyta</taxon>
        <taxon>Embryophyta</taxon>
        <taxon>Tracheophyta</taxon>
        <taxon>Spermatophyta</taxon>
        <taxon>Magnoliopsida</taxon>
        <taxon>eudicotyledons</taxon>
        <taxon>Gunneridae</taxon>
        <taxon>Pentapetalae</taxon>
        <taxon>Caryophyllales</taxon>
        <taxon>Caryophyllaceae</taxon>
        <taxon>Caryophylleae</taxon>
        <taxon>Saponaria</taxon>
    </lineage>
</organism>
<accession>A0AAW1ISE8</accession>
<gene>
    <name evidence="1" type="ORF">RND81_09G264000</name>
</gene>
<protein>
    <submittedName>
        <fullName evidence="1">Uncharacterized protein</fullName>
    </submittedName>
</protein>